<name>A0A4C1V6W5_EUMVA</name>
<reference evidence="1 2" key="1">
    <citation type="journal article" date="2019" name="Commun. Biol.">
        <title>The bagworm genome reveals a unique fibroin gene that provides high tensile strength.</title>
        <authorList>
            <person name="Kono N."/>
            <person name="Nakamura H."/>
            <person name="Ohtoshi R."/>
            <person name="Tomita M."/>
            <person name="Numata K."/>
            <person name="Arakawa K."/>
        </authorList>
    </citation>
    <scope>NUCLEOTIDE SEQUENCE [LARGE SCALE GENOMIC DNA]</scope>
</reference>
<dbReference type="Proteomes" id="UP000299102">
    <property type="component" value="Unassembled WGS sequence"/>
</dbReference>
<dbReference type="EMBL" id="BGZK01000290">
    <property type="protein sequence ID" value="GBP34561.1"/>
    <property type="molecule type" value="Genomic_DNA"/>
</dbReference>
<keyword evidence="2" id="KW-1185">Reference proteome</keyword>
<gene>
    <name evidence="1" type="ORF">EVAR_85281_1</name>
</gene>
<comment type="caution">
    <text evidence="1">The sequence shown here is derived from an EMBL/GenBank/DDBJ whole genome shotgun (WGS) entry which is preliminary data.</text>
</comment>
<sequence length="256" mass="28712">MGFQFVKCGITKTKKQKPGQEPVGPCPVYGSEPVSTNKCSTDEKKLNREKTSLKVAGVERNIVPSSITTAHRCGARAPEPCLCAERRDLLTSRRRIVQQEQPLYLLNSARYYFSSHLVVCGRWLSSTRTHRLMEWKRNRSFRALARTLGSGGTRQNLSLYCGPCSSTILLRIERPEPQASSWFSVNDHRPDDNVWDNGLCCMRHREKVNRSGVLDRGAGAGADLVHDVLSFVKERTVLTSGRSVCKHNRPRVTNAG</sequence>
<proteinExistence type="predicted"/>
<protein>
    <submittedName>
        <fullName evidence="1">Uncharacterized protein</fullName>
    </submittedName>
</protein>
<accession>A0A4C1V6W5</accession>
<dbReference type="AlphaFoldDB" id="A0A4C1V6W5"/>
<organism evidence="1 2">
    <name type="scientific">Eumeta variegata</name>
    <name type="common">Bagworm moth</name>
    <name type="synonym">Eumeta japonica</name>
    <dbReference type="NCBI Taxonomy" id="151549"/>
    <lineage>
        <taxon>Eukaryota</taxon>
        <taxon>Metazoa</taxon>
        <taxon>Ecdysozoa</taxon>
        <taxon>Arthropoda</taxon>
        <taxon>Hexapoda</taxon>
        <taxon>Insecta</taxon>
        <taxon>Pterygota</taxon>
        <taxon>Neoptera</taxon>
        <taxon>Endopterygota</taxon>
        <taxon>Lepidoptera</taxon>
        <taxon>Glossata</taxon>
        <taxon>Ditrysia</taxon>
        <taxon>Tineoidea</taxon>
        <taxon>Psychidae</taxon>
        <taxon>Oiketicinae</taxon>
        <taxon>Eumeta</taxon>
    </lineage>
</organism>
<evidence type="ECO:0000313" key="1">
    <source>
        <dbReference type="EMBL" id="GBP34561.1"/>
    </source>
</evidence>
<evidence type="ECO:0000313" key="2">
    <source>
        <dbReference type="Proteomes" id="UP000299102"/>
    </source>
</evidence>